<sequence>MAKIQPIIQVEIDPTKPVPEICAVISAVVPYQPEHEEAILLGVQEAIGKRIAQLRKKGDGQLGK</sequence>
<name>H3SA97_9BACL</name>
<evidence type="ECO:0000313" key="2">
    <source>
        <dbReference type="Proteomes" id="UP000003900"/>
    </source>
</evidence>
<evidence type="ECO:0008006" key="3">
    <source>
        <dbReference type="Google" id="ProtNLM"/>
    </source>
</evidence>
<comment type="caution">
    <text evidence="1">The sequence shown here is derived from an EMBL/GenBank/DDBJ whole genome shotgun (WGS) entry which is preliminary data.</text>
</comment>
<organism evidence="1 2">
    <name type="scientific">Paenibacillus dendritiformis C454</name>
    <dbReference type="NCBI Taxonomy" id="1131935"/>
    <lineage>
        <taxon>Bacteria</taxon>
        <taxon>Bacillati</taxon>
        <taxon>Bacillota</taxon>
        <taxon>Bacilli</taxon>
        <taxon>Bacillales</taxon>
        <taxon>Paenibacillaceae</taxon>
        <taxon>Paenibacillus</taxon>
    </lineage>
</organism>
<dbReference type="STRING" id="1131935.PDENDC454_02150"/>
<dbReference type="RefSeq" id="WP_006674938.1">
    <property type="nucleotide sequence ID" value="NZ_AHKH01000004.1"/>
</dbReference>
<gene>
    <name evidence="1" type="ORF">PDENDC454_02150</name>
</gene>
<accession>H3SA97</accession>
<reference evidence="1 2" key="1">
    <citation type="journal article" date="2012" name="J. Bacteriol.">
        <title>Genome Sequence of the Pattern-Forming Social Bacterium Paenibacillus dendritiformis C454 Chiral Morphotype.</title>
        <authorList>
            <person name="Sirota-Madi A."/>
            <person name="Olender T."/>
            <person name="Helman Y."/>
            <person name="Brainis I."/>
            <person name="Finkelshtein A."/>
            <person name="Roth D."/>
            <person name="Hagai E."/>
            <person name="Leshkowitz D."/>
            <person name="Brodsky L."/>
            <person name="Galatenko V."/>
            <person name="Nikolaev V."/>
            <person name="Gutnick D.L."/>
            <person name="Lancet D."/>
            <person name="Ben-Jacob E."/>
        </authorList>
    </citation>
    <scope>NUCLEOTIDE SEQUENCE [LARGE SCALE GENOMIC DNA]</scope>
    <source>
        <strain evidence="1 2">C454</strain>
    </source>
</reference>
<dbReference type="Proteomes" id="UP000003900">
    <property type="component" value="Unassembled WGS sequence"/>
</dbReference>
<proteinExistence type="predicted"/>
<keyword evidence="2" id="KW-1185">Reference proteome</keyword>
<protein>
    <recommendedName>
        <fullName evidence="3">Phage protein</fullName>
    </recommendedName>
</protein>
<dbReference type="EMBL" id="AHKH01000004">
    <property type="protein sequence ID" value="EHQ63900.1"/>
    <property type="molecule type" value="Genomic_DNA"/>
</dbReference>
<dbReference type="AlphaFoldDB" id="H3SA97"/>
<dbReference type="OrthoDB" id="2657472at2"/>
<evidence type="ECO:0000313" key="1">
    <source>
        <dbReference type="EMBL" id="EHQ63900.1"/>
    </source>
</evidence>